<protein>
    <submittedName>
        <fullName evidence="1">Ras GTPase-activating protein 3</fullName>
    </submittedName>
</protein>
<evidence type="ECO:0000313" key="1">
    <source>
        <dbReference type="EMBL" id="KAK3929160.1"/>
    </source>
</evidence>
<sequence>SDSSAIVSVSPNLATLADGRALVVTVRNDADRPLTLRRRGAHIGSLRVSALLPAYVGATMAQDAGAAAGVVLPAPLQALQDACSADLSEDEVVQVRQLLLEFQDRVASVMIGDEGSGGMPDAKKLCGTHSNEGEQVDQQHAECKVDSENGNGDVVSKDNGEANDDLFEDLNEPVNRVIQKVSEMKVGVIYELVDIYSINVDNRLAIVGGFQLEDEDIMYVWLPVSLVRNYDARKVIELKSKIVNGNC</sequence>
<gene>
    <name evidence="1" type="ORF">KUF71_017626</name>
</gene>
<proteinExistence type="predicted"/>
<dbReference type="AlphaFoldDB" id="A0AAE1HYU3"/>
<evidence type="ECO:0000313" key="2">
    <source>
        <dbReference type="Proteomes" id="UP001219518"/>
    </source>
</evidence>
<comment type="caution">
    <text evidence="1">The sequence shown here is derived from an EMBL/GenBank/DDBJ whole genome shotgun (WGS) entry which is preliminary data.</text>
</comment>
<reference evidence="1" key="2">
    <citation type="journal article" date="2023" name="BMC Genomics">
        <title>Pest status, molecular evolution, and epigenetic factors derived from the genome assembly of Frankliniella fusca, a thysanopteran phytovirus vector.</title>
        <authorList>
            <person name="Catto M.A."/>
            <person name="Labadie P.E."/>
            <person name="Jacobson A.L."/>
            <person name="Kennedy G.G."/>
            <person name="Srinivasan R."/>
            <person name="Hunt B.G."/>
        </authorList>
    </citation>
    <scope>NUCLEOTIDE SEQUENCE</scope>
    <source>
        <strain evidence="1">PL_HMW_Pooled</strain>
    </source>
</reference>
<feature type="non-terminal residue" evidence="1">
    <location>
        <position position="1"/>
    </location>
</feature>
<accession>A0AAE1HYU3</accession>
<name>A0AAE1HYU3_9NEOP</name>
<keyword evidence="2" id="KW-1185">Reference proteome</keyword>
<organism evidence="1 2">
    <name type="scientific">Frankliniella fusca</name>
    <dbReference type="NCBI Taxonomy" id="407009"/>
    <lineage>
        <taxon>Eukaryota</taxon>
        <taxon>Metazoa</taxon>
        <taxon>Ecdysozoa</taxon>
        <taxon>Arthropoda</taxon>
        <taxon>Hexapoda</taxon>
        <taxon>Insecta</taxon>
        <taxon>Pterygota</taxon>
        <taxon>Neoptera</taxon>
        <taxon>Paraneoptera</taxon>
        <taxon>Thysanoptera</taxon>
        <taxon>Terebrantia</taxon>
        <taxon>Thripoidea</taxon>
        <taxon>Thripidae</taxon>
        <taxon>Frankliniella</taxon>
    </lineage>
</organism>
<reference evidence="1" key="1">
    <citation type="submission" date="2021-07" db="EMBL/GenBank/DDBJ databases">
        <authorList>
            <person name="Catto M.A."/>
            <person name="Jacobson A."/>
            <person name="Kennedy G."/>
            <person name="Labadie P."/>
            <person name="Hunt B.G."/>
            <person name="Srinivasan R."/>
        </authorList>
    </citation>
    <scope>NUCLEOTIDE SEQUENCE</scope>
    <source>
        <strain evidence="1">PL_HMW_Pooled</strain>
        <tissue evidence="1">Head</tissue>
    </source>
</reference>
<dbReference type="EMBL" id="JAHWGI010001382">
    <property type="protein sequence ID" value="KAK3929160.1"/>
    <property type="molecule type" value="Genomic_DNA"/>
</dbReference>
<dbReference type="Proteomes" id="UP001219518">
    <property type="component" value="Unassembled WGS sequence"/>
</dbReference>